<evidence type="ECO:0000313" key="2">
    <source>
        <dbReference type="EMBL" id="AUB43604.1"/>
    </source>
</evidence>
<protein>
    <submittedName>
        <fullName evidence="2">Uncharacterized protein</fullName>
    </submittedName>
</protein>
<dbReference type="AlphaFoldDB" id="A0A2K8T7D9"/>
<proteinExistence type="predicted"/>
<geneLocation type="plasmid" evidence="3">
    <name>pnfsy06</name>
</geneLocation>
<name>A0A2K8T7D9_9NOSO</name>
<evidence type="ECO:0000256" key="1">
    <source>
        <dbReference type="SAM" id="SignalP"/>
    </source>
</evidence>
<keyword evidence="3" id="KW-1185">Reference proteome</keyword>
<gene>
    <name evidence="2" type="ORF">COO91_09785</name>
</gene>
<organism evidence="2 3">
    <name type="scientific">Nostoc flagelliforme CCNUN1</name>
    <dbReference type="NCBI Taxonomy" id="2038116"/>
    <lineage>
        <taxon>Bacteria</taxon>
        <taxon>Bacillati</taxon>
        <taxon>Cyanobacteriota</taxon>
        <taxon>Cyanophyceae</taxon>
        <taxon>Nostocales</taxon>
        <taxon>Nostocaceae</taxon>
        <taxon>Nostoc</taxon>
    </lineage>
</organism>
<dbReference type="OrthoDB" id="490490at2"/>
<accession>A0A2K8T7D9</accession>
<reference evidence="2 3" key="1">
    <citation type="submission" date="2017-11" db="EMBL/GenBank/DDBJ databases">
        <title>Complete genome of a free-living desiccation-tolerant cyanobacterium and its photosynthetic adaptation to extreme terrestrial habitat.</title>
        <authorList>
            <person name="Shang J."/>
        </authorList>
    </citation>
    <scope>NUCLEOTIDE SEQUENCE [LARGE SCALE GENOMIC DNA]</scope>
    <source>
        <strain evidence="2 3">CCNUN1</strain>
        <plasmid evidence="3">pnfsy06</plasmid>
    </source>
</reference>
<keyword evidence="2" id="KW-0614">Plasmid</keyword>
<evidence type="ECO:0000313" key="3">
    <source>
        <dbReference type="Proteomes" id="UP000232003"/>
    </source>
</evidence>
<dbReference type="KEGG" id="nfl:COO91_09785"/>
<dbReference type="Proteomes" id="UP000232003">
    <property type="component" value="Plasmid pNFSY06"/>
</dbReference>
<feature type="signal peptide" evidence="1">
    <location>
        <begin position="1"/>
        <end position="26"/>
    </location>
</feature>
<dbReference type="EMBL" id="CP024791">
    <property type="protein sequence ID" value="AUB43604.1"/>
    <property type="molecule type" value="Genomic_DNA"/>
</dbReference>
<feature type="chain" id="PRO_5014642427" evidence="1">
    <location>
        <begin position="27"/>
        <end position="75"/>
    </location>
</feature>
<sequence>MLKRRTILVGLAALGLKLGVSTQVHGQSTSGPEAWQSVYNEAAAGATTIVTVPLLNSFSPSILQVVFKLAGYWGG</sequence>
<keyword evidence="1" id="KW-0732">Signal</keyword>
<dbReference type="RefSeq" id="WP_100903671.1">
    <property type="nucleotide sequence ID" value="NZ_CAWNNC010000007.1"/>
</dbReference>